<evidence type="ECO:0000256" key="5">
    <source>
        <dbReference type="ARBA" id="ARBA00070406"/>
    </source>
</evidence>
<proteinExistence type="predicted"/>
<organism evidence="8 9">
    <name type="scientific">Alteribacter lacisalsi</name>
    <dbReference type="NCBI Taxonomy" id="2045244"/>
    <lineage>
        <taxon>Bacteria</taxon>
        <taxon>Bacillati</taxon>
        <taxon>Bacillota</taxon>
        <taxon>Bacilli</taxon>
        <taxon>Bacillales</taxon>
        <taxon>Bacillaceae</taxon>
        <taxon>Alteribacter</taxon>
    </lineage>
</organism>
<dbReference type="InterPro" id="IPR050707">
    <property type="entry name" value="HTH_MetabolicPath_Reg"/>
</dbReference>
<dbReference type="Proteomes" id="UP000248066">
    <property type="component" value="Unassembled WGS sequence"/>
</dbReference>
<keyword evidence="1" id="KW-0805">Transcription regulation</keyword>
<evidence type="ECO:0000259" key="7">
    <source>
        <dbReference type="PROSITE" id="PS51078"/>
    </source>
</evidence>
<reference evidence="8 9" key="1">
    <citation type="submission" date="2017-10" db="EMBL/GenBank/DDBJ databases">
        <title>Bacillus sp. nov., a halophilic bacterium isolated from a Yangshapao Lake.</title>
        <authorList>
            <person name="Wang H."/>
        </authorList>
    </citation>
    <scope>NUCLEOTIDE SEQUENCE [LARGE SCALE GENOMIC DNA]</scope>
    <source>
        <strain evidence="8 9">YSP-3</strain>
    </source>
</reference>
<sequence length="254" mass="28298">MAEQKKLINSVHRALTIVDLFTEKRTAWKLSEISRELDLNKSTVHGLLRTLMHHGYVAQDPESEKYKLGLRFAEKGNLVMADLDVRRIARPYLEEITAKYGDATHLAVLDEGEAVYIEKMEGHSAIGMYSRVGKRAPLYCTAVGKVLASGETAASIRELAGKQTYARHTEHTIKSQEEFIEAVRTAAENGYALDDEELELGLRCVAVPIFDSQRKIAAALSMSGPVTRLKKENLDEITADLKEHAKKISSQLGF</sequence>
<dbReference type="Pfam" id="PF01614">
    <property type="entry name" value="IclR_C"/>
    <property type="match status" value="1"/>
</dbReference>
<dbReference type="RefSeq" id="WP_110521728.1">
    <property type="nucleotide sequence ID" value="NZ_PDOF01000004.1"/>
</dbReference>
<evidence type="ECO:0000256" key="4">
    <source>
        <dbReference type="ARBA" id="ARBA00058938"/>
    </source>
</evidence>
<dbReference type="AlphaFoldDB" id="A0A2W0HE69"/>
<dbReference type="Gene3D" id="1.10.10.10">
    <property type="entry name" value="Winged helix-like DNA-binding domain superfamily/Winged helix DNA-binding domain"/>
    <property type="match status" value="1"/>
</dbReference>
<dbReference type="FunFam" id="1.10.10.10:FF:000056">
    <property type="entry name" value="IclR family transcriptional regulator"/>
    <property type="match status" value="1"/>
</dbReference>
<dbReference type="SUPFAM" id="SSF55781">
    <property type="entry name" value="GAF domain-like"/>
    <property type="match status" value="1"/>
</dbReference>
<evidence type="ECO:0000256" key="1">
    <source>
        <dbReference type="ARBA" id="ARBA00023015"/>
    </source>
</evidence>
<dbReference type="PROSITE" id="PS51077">
    <property type="entry name" value="HTH_ICLR"/>
    <property type="match status" value="1"/>
</dbReference>
<dbReference type="GO" id="GO:0045892">
    <property type="term" value="P:negative regulation of DNA-templated transcription"/>
    <property type="evidence" value="ECO:0007669"/>
    <property type="project" value="TreeGrafter"/>
</dbReference>
<dbReference type="PANTHER" id="PTHR30136:SF7">
    <property type="entry name" value="HTH-TYPE TRANSCRIPTIONAL REGULATOR KDGR-RELATED"/>
    <property type="match status" value="1"/>
</dbReference>
<dbReference type="InterPro" id="IPR036390">
    <property type="entry name" value="WH_DNA-bd_sf"/>
</dbReference>
<dbReference type="GO" id="GO:0003677">
    <property type="term" value="F:DNA binding"/>
    <property type="evidence" value="ECO:0007669"/>
    <property type="project" value="UniProtKB-KW"/>
</dbReference>
<dbReference type="Pfam" id="PF09339">
    <property type="entry name" value="HTH_IclR"/>
    <property type="match status" value="1"/>
</dbReference>
<comment type="function">
    <text evidence="4">May be an activator protein for the gylABX operon.</text>
</comment>
<evidence type="ECO:0000313" key="9">
    <source>
        <dbReference type="Proteomes" id="UP000248066"/>
    </source>
</evidence>
<dbReference type="EMBL" id="PDOF01000004">
    <property type="protein sequence ID" value="PYZ95605.1"/>
    <property type="molecule type" value="Genomic_DNA"/>
</dbReference>
<dbReference type="PROSITE" id="PS51078">
    <property type="entry name" value="ICLR_ED"/>
    <property type="match status" value="1"/>
</dbReference>
<accession>A0A2W0HE69</accession>
<name>A0A2W0HE69_9BACI</name>
<feature type="domain" description="HTH iclR-type" evidence="6">
    <location>
        <begin position="8"/>
        <end position="70"/>
    </location>
</feature>
<gene>
    <name evidence="8" type="ORF">CR205_19005</name>
</gene>
<evidence type="ECO:0000313" key="8">
    <source>
        <dbReference type="EMBL" id="PYZ95605.1"/>
    </source>
</evidence>
<evidence type="ECO:0000259" key="6">
    <source>
        <dbReference type="PROSITE" id="PS51077"/>
    </source>
</evidence>
<dbReference type="InterPro" id="IPR029016">
    <property type="entry name" value="GAF-like_dom_sf"/>
</dbReference>
<feature type="domain" description="IclR-ED" evidence="7">
    <location>
        <begin position="71"/>
        <end position="254"/>
    </location>
</feature>
<dbReference type="PANTHER" id="PTHR30136">
    <property type="entry name" value="HELIX-TURN-HELIX TRANSCRIPTIONAL REGULATOR, ICLR FAMILY"/>
    <property type="match status" value="1"/>
</dbReference>
<dbReference type="SUPFAM" id="SSF46785">
    <property type="entry name" value="Winged helix' DNA-binding domain"/>
    <property type="match status" value="1"/>
</dbReference>
<dbReference type="Gene3D" id="3.30.450.40">
    <property type="match status" value="1"/>
</dbReference>
<evidence type="ECO:0000256" key="3">
    <source>
        <dbReference type="ARBA" id="ARBA00023163"/>
    </source>
</evidence>
<dbReference type="GO" id="GO:0003700">
    <property type="term" value="F:DNA-binding transcription factor activity"/>
    <property type="evidence" value="ECO:0007669"/>
    <property type="project" value="TreeGrafter"/>
</dbReference>
<dbReference type="InterPro" id="IPR036388">
    <property type="entry name" value="WH-like_DNA-bd_sf"/>
</dbReference>
<comment type="caution">
    <text evidence="8">The sequence shown here is derived from an EMBL/GenBank/DDBJ whole genome shotgun (WGS) entry which is preliminary data.</text>
</comment>
<evidence type="ECO:0000256" key="2">
    <source>
        <dbReference type="ARBA" id="ARBA00023125"/>
    </source>
</evidence>
<dbReference type="InterPro" id="IPR005471">
    <property type="entry name" value="Tscrpt_reg_IclR_N"/>
</dbReference>
<protein>
    <recommendedName>
        <fullName evidence="5">Glycerol operon regulatory protein</fullName>
    </recommendedName>
</protein>
<dbReference type="InterPro" id="IPR014757">
    <property type="entry name" value="Tscrpt_reg_IclR_C"/>
</dbReference>
<dbReference type="OrthoDB" id="9791752at2"/>
<keyword evidence="3" id="KW-0804">Transcription</keyword>
<dbReference type="SMART" id="SM00346">
    <property type="entry name" value="HTH_ICLR"/>
    <property type="match status" value="1"/>
</dbReference>
<keyword evidence="9" id="KW-1185">Reference proteome</keyword>
<keyword evidence="2" id="KW-0238">DNA-binding</keyword>